<keyword evidence="8" id="KW-0067">ATP-binding</keyword>
<feature type="domain" description="7,8-dihydro-6-hydroxymethylpterin-pyrophosphokinase" evidence="13">
    <location>
        <begin position="5"/>
        <end position="125"/>
    </location>
</feature>
<keyword evidence="9" id="KW-0289">Folate biosynthesis</keyword>
<evidence type="ECO:0000256" key="7">
    <source>
        <dbReference type="ARBA" id="ARBA00022777"/>
    </source>
</evidence>
<comment type="caution">
    <text evidence="14">The sequence shown here is derived from an EMBL/GenBank/DDBJ whole genome shotgun (WGS) entry which is preliminary data.</text>
</comment>
<keyword evidence="7 14" id="KW-0418">Kinase</keyword>
<keyword evidence="6" id="KW-0547">Nucleotide-binding</keyword>
<evidence type="ECO:0000256" key="1">
    <source>
        <dbReference type="ARBA" id="ARBA00005051"/>
    </source>
</evidence>
<dbReference type="Gene3D" id="3.30.70.560">
    <property type="entry name" value="7,8-Dihydro-6-hydroxymethylpterin-pyrophosphokinase HPPK"/>
    <property type="match status" value="1"/>
</dbReference>
<evidence type="ECO:0000256" key="9">
    <source>
        <dbReference type="ARBA" id="ARBA00022909"/>
    </source>
</evidence>
<reference evidence="14 15" key="1">
    <citation type="journal article" date="2018" name="Microbiome">
        <title>Fine metagenomic profile of the Mediterranean stratified and mixed water columns revealed by assembly and recruitment.</title>
        <authorList>
            <person name="Haro-Moreno J.M."/>
            <person name="Lopez-Perez M."/>
            <person name="De La Torre J.R."/>
            <person name="Picazo A."/>
            <person name="Camacho A."/>
            <person name="Rodriguez-Valera F."/>
        </authorList>
    </citation>
    <scope>NUCLEOTIDE SEQUENCE [LARGE SCALE GENOMIC DNA]</scope>
    <source>
        <strain evidence="14">MED-G82</strain>
    </source>
</reference>
<dbReference type="PANTHER" id="PTHR43071">
    <property type="entry name" value="2-AMINO-4-HYDROXY-6-HYDROXYMETHYLDIHYDROPTERIDINE PYROPHOSPHOKINASE"/>
    <property type="match status" value="1"/>
</dbReference>
<dbReference type="Pfam" id="PF01288">
    <property type="entry name" value="HPPK"/>
    <property type="match status" value="1"/>
</dbReference>
<dbReference type="NCBIfam" id="TIGR01498">
    <property type="entry name" value="folK"/>
    <property type="match status" value="1"/>
</dbReference>
<evidence type="ECO:0000256" key="5">
    <source>
        <dbReference type="ARBA" id="ARBA00022679"/>
    </source>
</evidence>
<evidence type="ECO:0000259" key="13">
    <source>
        <dbReference type="Pfam" id="PF01288"/>
    </source>
</evidence>
<evidence type="ECO:0000256" key="4">
    <source>
        <dbReference type="ARBA" id="ARBA00016218"/>
    </source>
</evidence>
<evidence type="ECO:0000256" key="8">
    <source>
        <dbReference type="ARBA" id="ARBA00022840"/>
    </source>
</evidence>
<accession>A0A368BZ89</accession>
<organism evidence="14 15">
    <name type="scientific">SAR86 cluster bacterium</name>
    <dbReference type="NCBI Taxonomy" id="2030880"/>
    <lineage>
        <taxon>Bacteria</taxon>
        <taxon>Pseudomonadati</taxon>
        <taxon>Pseudomonadota</taxon>
        <taxon>Gammaproteobacteria</taxon>
        <taxon>SAR86 cluster</taxon>
    </lineage>
</organism>
<evidence type="ECO:0000256" key="2">
    <source>
        <dbReference type="ARBA" id="ARBA00005810"/>
    </source>
</evidence>
<dbReference type="GO" id="GO:0016301">
    <property type="term" value="F:kinase activity"/>
    <property type="evidence" value="ECO:0007669"/>
    <property type="project" value="UniProtKB-KW"/>
</dbReference>
<gene>
    <name evidence="14" type="primary">folK</name>
    <name evidence="14" type="ORF">DBW96_00660</name>
</gene>
<comment type="function">
    <text evidence="10">Catalyzes the transfer of pyrophosphate from adenosine triphosphate (ATP) to 6-hydroxymethyl-7,8-dihydropterin, an enzymatic step in folate biosynthesis pathway.</text>
</comment>
<comment type="similarity">
    <text evidence="2">Belongs to the HPPK family.</text>
</comment>
<protein>
    <recommendedName>
        <fullName evidence="4">2-amino-4-hydroxy-6-hydroxymethyldihydropteridine pyrophosphokinase</fullName>
        <ecNumber evidence="3">2.7.6.3</ecNumber>
    </recommendedName>
    <alternativeName>
        <fullName evidence="11">6-hydroxymethyl-7,8-dihydropterin pyrophosphokinase</fullName>
    </alternativeName>
    <alternativeName>
        <fullName evidence="12">7,8-dihydro-6-hydroxymethylpterin-pyrophosphokinase</fullName>
    </alternativeName>
</protein>
<evidence type="ECO:0000256" key="12">
    <source>
        <dbReference type="ARBA" id="ARBA00033413"/>
    </source>
</evidence>
<dbReference type="UniPathway" id="UPA00077">
    <property type="reaction ID" value="UER00155"/>
</dbReference>
<name>A0A368BZ89_9GAMM</name>
<evidence type="ECO:0000313" key="15">
    <source>
        <dbReference type="Proteomes" id="UP000253307"/>
    </source>
</evidence>
<dbReference type="GO" id="GO:0046654">
    <property type="term" value="P:tetrahydrofolate biosynthetic process"/>
    <property type="evidence" value="ECO:0007669"/>
    <property type="project" value="UniProtKB-UniPathway"/>
</dbReference>
<dbReference type="CDD" id="cd00483">
    <property type="entry name" value="HPPK"/>
    <property type="match status" value="1"/>
</dbReference>
<dbReference type="Proteomes" id="UP000253307">
    <property type="component" value="Unassembled WGS sequence"/>
</dbReference>
<proteinExistence type="inferred from homology"/>
<dbReference type="GO" id="GO:0003848">
    <property type="term" value="F:2-amino-4-hydroxy-6-hydroxymethyldihydropteridine diphosphokinase activity"/>
    <property type="evidence" value="ECO:0007669"/>
    <property type="project" value="UniProtKB-EC"/>
</dbReference>
<keyword evidence="5 14" id="KW-0808">Transferase</keyword>
<evidence type="ECO:0000256" key="10">
    <source>
        <dbReference type="ARBA" id="ARBA00029409"/>
    </source>
</evidence>
<evidence type="ECO:0000256" key="3">
    <source>
        <dbReference type="ARBA" id="ARBA00013253"/>
    </source>
</evidence>
<dbReference type="InterPro" id="IPR000550">
    <property type="entry name" value="Hppk"/>
</dbReference>
<dbReference type="EC" id="2.7.6.3" evidence="3"/>
<comment type="pathway">
    <text evidence="1">Cofactor biosynthesis; tetrahydrofolate biosynthesis; 2-amino-4-hydroxy-6-hydroxymethyl-7,8-dihydropteridine diphosphate from 7,8-dihydroneopterin triphosphate: step 4/4.</text>
</comment>
<dbReference type="InterPro" id="IPR035907">
    <property type="entry name" value="Hppk_sf"/>
</dbReference>
<evidence type="ECO:0000313" key="14">
    <source>
        <dbReference type="EMBL" id="RCL42541.1"/>
    </source>
</evidence>
<dbReference type="GO" id="GO:0046656">
    <property type="term" value="P:folic acid biosynthetic process"/>
    <property type="evidence" value="ECO:0007669"/>
    <property type="project" value="UniProtKB-KW"/>
</dbReference>
<evidence type="ECO:0000256" key="11">
    <source>
        <dbReference type="ARBA" id="ARBA00029766"/>
    </source>
</evidence>
<sequence>MKSFFLSLGSNIDAISNLNSAINHLKKIGIEISCSNFYKSPSEGFEGEDFINCALGIKSKLDFDDLNKELKKIENLLKRDRSQPKFSSRTIDIDIILVVADDDIQFVSDELEKYNFVGIPINEIISPHLSDKLSINLGDSNLEKVTTD</sequence>
<dbReference type="AlphaFoldDB" id="A0A368BZ89"/>
<dbReference type="GO" id="GO:0005524">
    <property type="term" value="F:ATP binding"/>
    <property type="evidence" value="ECO:0007669"/>
    <property type="project" value="UniProtKB-KW"/>
</dbReference>
<evidence type="ECO:0000256" key="6">
    <source>
        <dbReference type="ARBA" id="ARBA00022741"/>
    </source>
</evidence>
<dbReference type="SUPFAM" id="SSF55083">
    <property type="entry name" value="6-hydroxymethyl-7,8-dihydropterin pyrophosphokinase, HPPK"/>
    <property type="match status" value="1"/>
</dbReference>
<dbReference type="PANTHER" id="PTHR43071:SF1">
    <property type="entry name" value="2-AMINO-4-HYDROXY-6-HYDROXYMETHYLDIHYDROPTERIDINE PYROPHOSPHOKINASE"/>
    <property type="match status" value="1"/>
</dbReference>
<dbReference type="EMBL" id="QOPE01000003">
    <property type="protein sequence ID" value="RCL42541.1"/>
    <property type="molecule type" value="Genomic_DNA"/>
</dbReference>